<name>A0A0Q0Q714_VIBMT</name>
<dbReference type="AlphaFoldDB" id="A0A0Q0Q714"/>
<protein>
    <recommendedName>
        <fullName evidence="3">MobA-like NTP transferase domain-containing protein</fullName>
    </recommendedName>
</protein>
<accession>A0A0Q0Q714</accession>
<reference evidence="1 2" key="1">
    <citation type="journal article" date="2015" name="Genome Biol. Evol.">
        <title>The Dynamics of Genetic Interactions between Vibrio metoecus and Vibrio cholerae, Two Close Relatives Co-Occurring in the Environment.</title>
        <authorList>
            <person name="Orata F.D."/>
            <person name="Kirchberger P.C."/>
            <person name="Meheust R."/>
            <person name="Barlow E.J."/>
            <person name="Tarr C.L."/>
            <person name="Boucher Y."/>
        </authorList>
    </citation>
    <scope>NUCLEOTIDE SEQUENCE [LARGE SCALE GENOMIC DNA]</scope>
    <source>
        <strain evidence="1 2">YB5B04</strain>
    </source>
</reference>
<dbReference type="Gene3D" id="3.90.550.10">
    <property type="entry name" value="Spore Coat Polysaccharide Biosynthesis Protein SpsA, Chain A"/>
    <property type="match status" value="1"/>
</dbReference>
<dbReference type="RefSeq" id="WP_055064627.1">
    <property type="nucleotide sequence ID" value="NZ_LBGP01000011.1"/>
</dbReference>
<evidence type="ECO:0008006" key="3">
    <source>
        <dbReference type="Google" id="ProtNLM"/>
    </source>
</evidence>
<evidence type="ECO:0000313" key="1">
    <source>
        <dbReference type="EMBL" id="KQB01594.1"/>
    </source>
</evidence>
<gene>
    <name evidence="1" type="ORF">XV92_08935</name>
</gene>
<dbReference type="InterPro" id="IPR023214">
    <property type="entry name" value="HAD_sf"/>
</dbReference>
<dbReference type="Gene3D" id="3.40.50.1000">
    <property type="entry name" value="HAD superfamily/HAD-like"/>
    <property type="match status" value="1"/>
</dbReference>
<dbReference type="SUPFAM" id="SSF53448">
    <property type="entry name" value="Nucleotide-diphospho-sugar transferases"/>
    <property type="match status" value="1"/>
</dbReference>
<comment type="caution">
    <text evidence="1">The sequence shown here is derived from an EMBL/GenBank/DDBJ whole genome shotgun (WGS) entry which is preliminary data.</text>
</comment>
<organism evidence="1 2">
    <name type="scientific">Vibrio metoecus</name>
    <dbReference type="NCBI Taxonomy" id="1481663"/>
    <lineage>
        <taxon>Bacteria</taxon>
        <taxon>Pseudomonadati</taxon>
        <taxon>Pseudomonadota</taxon>
        <taxon>Gammaproteobacteria</taxon>
        <taxon>Vibrionales</taxon>
        <taxon>Vibrionaceae</taxon>
        <taxon>Vibrio</taxon>
    </lineage>
</organism>
<dbReference type="InterPro" id="IPR029044">
    <property type="entry name" value="Nucleotide-diphossugar_trans"/>
</dbReference>
<dbReference type="PATRIC" id="fig|1481663.12.peg.547"/>
<dbReference type="Proteomes" id="UP000050491">
    <property type="component" value="Unassembled WGS sequence"/>
</dbReference>
<dbReference type="OrthoDB" id="9788272at2"/>
<dbReference type="EMBL" id="LBGP01000011">
    <property type="protein sequence ID" value="KQB01594.1"/>
    <property type="molecule type" value="Genomic_DNA"/>
</dbReference>
<proteinExistence type="predicted"/>
<sequence length="348" mass="39505">MFTLILPVAGRSSRFPNMRPKWLLTMPDGKLMIEKSIEKLDLSVFDKIVIVCLQEHLEKYTTAEMVIESFTSSTSIVPELVILKEATSSQSETIYQAIKQGNIDGSIFIKDCDNVFSCQPEPINSVMAIDLNNIELVDAKNKSYIEVDSLGLISNIVEKEVISNYFCCGGYSFESASNFCNVFESISSKKEIYISHVIYKMLMSNEEFLKKSADEYTDWGTLREYRHYCKKFITVFCDVDGVLLKNGSKFAKNGWKTPGLESNLNKIKELQKNGGLFLVLTSSRPESEIDYTVAELEKFGVRVDRCLFGLPHTRRFLINDYSSTNPYPSAVAINLERDRETLSSLFDD</sequence>
<evidence type="ECO:0000313" key="2">
    <source>
        <dbReference type="Proteomes" id="UP000050491"/>
    </source>
</evidence>